<keyword evidence="3" id="KW-0408">Iron</keyword>
<dbReference type="GO" id="GO:0005737">
    <property type="term" value="C:cytoplasm"/>
    <property type="evidence" value="ECO:0007669"/>
    <property type="project" value="UniProtKB-ARBA"/>
</dbReference>
<gene>
    <name evidence="7" type="ORF">A6V36_06990</name>
    <name evidence="6" type="ORF">A6V37_07365</name>
</gene>
<keyword evidence="1" id="KW-0001">2Fe-2S</keyword>
<evidence type="ECO:0000256" key="1">
    <source>
        <dbReference type="ARBA" id="ARBA00022714"/>
    </source>
</evidence>
<comment type="caution">
    <text evidence="6">The sequence shown here is derived from an EMBL/GenBank/DDBJ whole genome shotgun (WGS) entry which is preliminary data.</text>
</comment>
<dbReference type="STRING" id="1462993.A6V36_06990"/>
<dbReference type="Proteomes" id="UP000077961">
    <property type="component" value="Unassembled WGS sequence"/>
</dbReference>
<evidence type="ECO:0000256" key="4">
    <source>
        <dbReference type="ARBA" id="ARBA00023014"/>
    </source>
</evidence>
<dbReference type="GO" id="GO:0046872">
    <property type="term" value="F:metal ion binding"/>
    <property type="evidence" value="ECO:0007669"/>
    <property type="project" value="UniProtKB-KW"/>
</dbReference>
<feature type="domain" description="Iron-binding zinc finger CDGSH type" evidence="5">
    <location>
        <begin position="15"/>
        <end position="60"/>
    </location>
</feature>
<organism evidence="6 9">
    <name type="scientific">Paraburkholderia ginsengiterrae</name>
    <dbReference type="NCBI Taxonomy" id="1462993"/>
    <lineage>
        <taxon>Bacteria</taxon>
        <taxon>Pseudomonadati</taxon>
        <taxon>Pseudomonadota</taxon>
        <taxon>Betaproteobacteria</taxon>
        <taxon>Burkholderiales</taxon>
        <taxon>Burkholderiaceae</taxon>
        <taxon>Paraburkholderia</taxon>
    </lineage>
</organism>
<evidence type="ECO:0000256" key="3">
    <source>
        <dbReference type="ARBA" id="ARBA00023004"/>
    </source>
</evidence>
<protein>
    <recommendedName>
        <fullName evidence="5">Iron-binding zinc finger CDGSH type domain-containing protein</fullName>
    </recommendedName>
</protein>
<dbReference type="SMART" id="SM00704">
    <property type="entry name" value="ZnF_CDGSH"/>
    <property type="match status" value="1"/>
</dbReference>
<dbReference type="EMBL" id="LXJZ01000187">
    <property type="protein sequence ID" value="OAJ56261.1"/>
    <property type="molecule type" value="Genomic_DNA"/>
</dbReference>
<dbReference type="Proteomes" id="UP000078116">
    <property type="component" value="Unassembled WGS sequence"/>
</dbReference>
<reference evidence="8 9" key="1">
    <citation type="submission" date="2016-04" db="EMBL/GenBank/DDBJ databases">
        <title>Reclassification of Paraburkholderia panaciterrae (Farh et al. 2015) Dobritsa &amp; Samadpour 2016 as a later homotypic synonym of Paraburkholderia ginsengiterrae (Farh et al. 2015) Dobritsa &amp; Samadpour 2016.</title>
        <authorList>
            <person name="Dobritsa A.P."/>
            <person name="Kutumbaka K."/>
            <person name="Samadpour M."/>
        </authorList>
    </citation>
    <scope>NUCLEOTIDE SEQUENCE [LARGE SCALE GENOMIC DNA]</scope>
    <source>
        <strain evidence="6 9">DCY85</strain>
        <strain evidence="7 8">DCY85-1</strain>
    </source>
</reference>
<evidence type="ECO:0000313" key="6">
    <source>
        <dbReference type="EMBL" id="OAJ54452.1"/>
    </source>
</evidence>
<dbReference type="InterPro" id="IPR018967">
    <property type="entry name" value="FeS-contain_CDGSH-typ"/>
</dbReference>
<dbReference type="EMBL" id="LXKA01000349">
    <property type="protein sequence ID" value="OAJ54452.1"/>
    <property type="molecule type" value="Genomic_DNA"/>
</dbReference>
<dbReference type="Pfam" id="PF09360">
    <property type="entry name" value="zf-CDGSH"/>
    <property type="match status" value="1"/>
</dbReference>
<evidence type="ECO:0000256" key="2">
    <source>
        <dbReference type="ARBA" id="ARBA00022723"/>
    </source>
</evidence>
<dbReference type="Gene3D" id="3.40.5.90">
    <property type="entry name" value="CDGSH iron-sulfur domain, mitoNEET-type"/>
    <property type="match status" value="1"/>
</dbReference>
<dbReference type="InterPro" id="IPR042216">
    <property type="entry name" value="MitoNEET_CISD"/>
</dbReference>
<sequence>MSIVKGQIMNAGPLHLVGEFEIVDALGNRFPNSGIFSLCRCGHSQSKPYCDGEHRAQRWAGCAAPAASAQTLADVPTSNTSNTSVDQSLQS</sequence>
<name>A0A1A9N071_9BURK</name>
<evidence type="ECO:0000313" key="8">
    <source>
        <dbReference type="Proteomes" id="UP000077961"/>
    </source>
</evidence>
<dbReference type="AlphaFoldDB" id="A0A1A9N071"/>
<evidence type="ECO:0000313" key="9">
    <source>
        <dbReference type="Proteomes" id="UP000078116"/>
    </source>
</evidence>
<dbReference type="GO" id="GO:0051537">
    <property type="term" value="F:2 iron, 2 sulfur cluster binding"/>
    <property type="evidence" value="ECO:0007669"/>
    <property type="project" value="UniProtKB-KW"/>
</dbReference>
<dbReference type="RefSeq" id="WP_064269761.1">
    <property type="nucleotide sequence ID" value="NZ_LXKA01000349.1"/>
</dbReference>
<evidence type="ECO:0000313" key="7">
    <source>
        <dbReference type="EMBL" id="OAJ56261.1"/>
    </source>
</evidence>
<evidence type="ECO:0000259" key="5">
    <source>
        <dbReference type="SMART" id="SM00704"/>
    </source>
</evidence>
<dbReference type="OrthoDB" id="9795032at2"/>
<keyword evidence="4" id="KW-0411">Iron-sulfur</keyword>
<accession>A0A1A9N071</accession>
<proteinExistence type="predicted"/>
<keyword evidence="2" id="KW-0479">Metal-binding</keyword>
<keyword evidence="8" id="KW-1185">Reference proteome</keyword>